<proteinExistence type="predicted"/>
<reference evidence="1 2" key="1">
    <citation type="journal article" date="2015" name="Genome Biol. Evol.">
        <title>Phylogenomic analyses indicate that early fungi evolved digesting cell walls of algal ancestors of land plants.</title>
        <authorList>
            <person name="Chang Y."/>
            <person name="Wang S."/>
            <person name="Sekimoto S."/>
            <person name="Aerts A.L."/>
            <person name="Choi C."/>
            <person name="Clum A."/>
            <person name="LaButti K.M."/>
            <person name="Lindquist E.A."/>
            <person name="Yee Ngan C."/>
            <person name="Ohm R.A."/>
            <person name="Salamov A.A."/>
            <person name="Grigoriev I.V."/>
            <person name="Spatafora J.W."/>
            <person name="Berbee M.L."/>
        </authorList>
    </citation>
    <scope>NUCLEOTIDE SEQUENCE [LARGE SCALE GENOMIC DNA]</scope>
    <source>
        <strain evidence="1 2">JEL478</strain>
    </source>
</reference>
<organism evidence="1 2">
    <name type="scientific">Gonapodya prolifera (strain JEL478)</name>
    <name type="common">Monoblepharis prolifera</name>
    <dbReference type="NCBI Taxonomy" id="1344416"/>
    <lineage>
        <taxon>Eukaryota</taxon>
        <taxon>Fungi</taxon>
        <taxon>Fungi incertae sedis</taxon>
        <taxon>Chytridiomycota</taxon>
        <taxon>Chytridiomycota incertae sedis</taxon>
        <taxon>Monoblepharidomycetes</taxon>
        <taxon>Monoblepharidales</taxon>
        <taxon>Gonapodyaceae</taxon>
        <taxon>Gonapodya</taxon>
    </lineage>
</organism>
<accession>A0A139AAD8</accession>
<dbReference type="AlphaFoldDB" id="A0A139AAD8"/>
<evidence type="ECO:0000313" key="2">
    <source>
        <dbReference type="Proteomes" id="UP000070544"/>
    </source>
</evidence>
<protein>
    <submittedName>
        <fullName evidence="1">Uncharacterized protein</fullName>
    </submittedName>
</protein>
<gene>
    <name evidence="1" type="ORF">M427DRAFT_367473</name>
</gene>
<name>A0A139AAD8_GONPJ</name>
<dbReference type="EMBL" id="KQ965777">
    <property type="protein sequence ID" value="KXS13465.1"/>
    <property type="molecule type" value="Genomic_DNA"/>
</dbReference>
<keyword evidence="2" id="KW-1185">Reference proteome</keyword>
<evidence type="ECO:0000313" key="1">
    <source>
        <dbReference type="EMBL" id="KXS13465.1"/>
    </source>
</evidence>
<sequence length="114" mass="12664">MVRPRGTPQFFLYQVITCVSVTSTHHPIDAASDMSQLLSASPTSEVPLSVISRQHSGFRSSAASNPLLPLRTLMGLQSATSPWSNVSLCTCKRSFLCLLEHPLHRQRCPKYEYC</sequence>
<dbReference type="Proteomes" id="UP000070544">
    <property type="component" value="Unassembled WGS sequence"/>
</dbReference>